<keyword evidence="3" id="KW-0949">S-adenosyl-L-methionine</keyword>
<feature type="domain" description="BVU-1015-like N-terminal dimerisation-like" evidence="5">
    <location>
        <begin position="17"/>
        <end position="87"/>
    </location>
</feature>
<feature type="domain" description="O-methyltransferase C-terminal" evidence="4">
    <location>
        <begin position="175"/>
        <end position="331"/>
    </location>
</feature>
<dbReference type="Gene3D" id="1.10.10.10">
    <property type="entry name" value="Winged helix-like DNA-binding domain superfamily/Winged helix DNA-binding domain"/>
    <property type="match status" value="1"/>
</dbReference>
<evidence type="ECO:0000256" key="3">
    <source>
        <dbReference type="ARBA" id="ARBA00022691"/>
    </source>
</evidence>
<dbReference type="InterPro" id="IPR016461">
    <property type="entry name" value="COMT-like"/>
</dbReference>
<dbReference type="CDD" id="cd02440">
    <property type="entry name" value="AdoMet_MTases"/>
    <property type="match status" value="1"/>
</dbReference>
<dbReference type="SUPFAM" id="SSF46785">
    <property type="entry name" value="Winged helix' DNA-binding domain"/>
    <property type="match status" value="1"/>
</dbReference>
<evidence type="ECO:0000256" key="2">
    <source>
        <dbReference type="ARBA" id="ARBA00022679"/>
    </source>
</evidence>
<evidence type="ECO:0000313" key="7">
    <source>
        <dbReference type="Proteomes" id="UP001200145"/>
    </source>
</evidence>
<dbReference type="Gene3D" id="1.20.58.1390">
    <property type="match status" value="1"/>
</dbReference>
<dbReference type="PANTHER" id="PTHR43712:SF2">
    <property type="entry name" value="O-METHYLTRANSFERASE CICE"/>
    <property type="match status" value="1"/>
</dbReference>
<comment type="caution">
    <text evidence="6">The sequence shown here is derived from an EMBL/GenBank/DDBJ whole genome shotgun (WGS) entry which is preliminary data.</text>
</comment>
<dbReference type="GO" id="GO:0032259">
    <property type="term" value="P:methylation"/>
    <property type="evidence" value="ECO:0007669"/>
    <property type="project" value="UniProtKB-KW"/>
</dbReference>
<dbReference type="Gene3D" id="3.40.50.150">
    <property type="entry name" value="Vaccinia Virus protein VP39"/>
    <property type="match status" value="1"/>
</dbReference>
<dbReference type="RefSeq" id="WP_234866659.1">
    <property type="nucleotide sequence ID" value="NZ_JAKEVY010000003.1"/>
</dbReference>
<keyword evidence="1 6" id="KW-0489">Methyltransferase</keyword>
<dbReference type="InterPro" id="IPR001077">
    <property type="entry name" value="COMT_C"/>
</dbReference>
<dbReference type="SUPFAM" id="SSF53335">
    <property type="entry name" value="S-adenosyl-L-methionine-dependent methyltransferases"/>
    <property type="match status" value="1"/>
</dbReference>
<dbReference type="InterPro" id="IPR049480">
    <property type="entry name" value="BVU_1015-like_N"/>
</dbReference>
<keyword evidence="7" id="KW-1185">Reference proteome</keyword>
<evidence type="ECO:0000259" key="5">
    <source>
        <dbReference type="Pfam" id="PF21212"/>
    </source>
</evidence>
<evidence type="ECO:0000313" key="6">
    <source>
        <dbReference type="EMBL" id="MCF1715710.1"/>
    </source>
</evidence>
<reference evidence="6 7" key="1">
    <citation type="submission" date="2022-01" db="EMBL/GenBank/DDBJ databases">
        <title>Flavihumibacter sp. nov., isolated from sediment of a river.</title>
        <authorList>
            <person name="Liu H."/>
        </authorList>
    </citation>
    <scope>NUCLEOTIDE SEQUENCE [LARGE SCALE GENOMIC DNA]</scope>
    <source>
        <strain evidence="6 7">RY-1</strain>
    </source>
</reference>
<keyword evidence="2" id="KW-0808">Transferase</keyword>
<evidence type="ECO:0000256" key="1">
    <source>
        <dbReference type="ARBA" id="ARBA00022603"/>
    </source>
</evidence>
<dbReference type="InterPro" id="IPR029063">
    <property type="entry name" value="SAM-dependent_MTases_sf"/>
</dbReference>
<sequence>MNHFSKDRLTAVEAKEAAQRVAFGPVMFQAAQAMRKNGLLQVIRDAGKAGITIEEAASRSGLSHYGARVLMEAGLGMGAFLLNEDKYTITKMGFFLLSDPLTNVNMNFIDDVCYDGLASLEESIATGKPEGLKVFGEWNTIYEALSKLPPQVQKSWFEFDHYYSDGSFPLVLPMVFATGVKKIIDIGGNTGKWSISCAQYAPDIYVTIMDLPGQVSMAQAKIRELGLEDRITFHPVNILDENQQFPKGHDGIWMSQFLDCFSDSEITSILKRCYEAIDENGYVFILENFWDCQRFEGAAFSVQMTSLYFTALANGNSQMYDSKVFKKCIHDAGLCIEEQIDHIGEGGHTLLICRKA</sequence>
<dbReference type="PROSITE" id="PS51683">
    <property type="entry name" value="SAM_OMT_II"/>
    <property type="match status" value="1"/>
</dbReference>
<proteinExistence type="predicted"/>
<name>A0ABS9BKJ0_9BACT</name>
<dbReference type="Pfam" id="PF00891">
    <property type="entry name" value="Methyltransf_2"/>
    <property type="match status" value="1"/>
</dbReference>
<dbReference type="Pfam" id="PF21212">
    <property type="entry name" value="Dimerisation2-like_dom"/>
    <property type="match status" value="1"/>
</dbReference>
<dbReference type="InterPro" id="IPR036390">
    <property type="entry name" value="WH_DNA-bd_sf"/>
</dbReference>
<protein>
    <submittedName>
        <fullName evidence="6">SAM-dependent methyltransferase</fullName>
    </submittedName>
</protein>
<dbReference type="InterPro" id="IPR036388">
    <property type="entry name" value="WH-like_DNA-bd_sf"/>
</dbReference>
<dbReference type="Proteomes" id="UP001200145">
    <property type="component" value="Unassembled WGS sequence"/>
</dbReference>
<dbReference type="EMBL" id="JAKEVY010000003">
    <property type="protein sequence ID" value="MCF1715710.1"/>
    <property type="molecule type" value="Genomic_DNA"/>
</dbReference>
<evidence type="ECO:0000259" key="4">
    <source>
        <dbReference type="Pfam" id="PF00891"/>
    </source>
</evidence>
<dbReference type="GO" id="GO:0008168">
    <property type="term" value="F:methyltransferase activity"/>
    <property type="evidence" value="ECO:0007669"/>
    <property type="project" value="UniProtKB-KW"/>
</dbReference>
<gene>
    <name evidence="6" type="ORF">L0U88_13815</name>
</gene>
<organism evidence="6 7">
    <name type="scientific">Flavihumibacter fluminis</name>
    <dbReference type="NCBI Taxonomy" id="2909236"/>
    <lineage>
        <taxon>Bacteria</taxon>
        <taxon>Pseudomonadati</taxon>
        <taxon>Bacteroidota</taxon>
        <taxon>Chitinophagia</taxon>
        <taxon>Chitinophagales</taxon>
        <taxon>Chitinophagaceae</taxon>
        <taxon>Flavihumibacter</taxon>
    </lineage>
</organism>
<accession>A0ABS9BKJ0</accession>
<dbReference type="PANTHER" id="PTHR43712">
    <property type="entry name" value="PUTATIVE (AFU_ORTHOLOGUE AFUA_4G14580)-RELATED"/>
    <property type="match status" value="1"/>
</dbReference>